<evidence type="ECO:0000313" key="8">
    <source>
        <dbReference type="Proteomes" id="UP000694580"/>
    </source>
</evidence>
<feature type="domain" description="Sushi" evidence="6">
    <location>
        <begin position="21"/>
        <end position="80"/>
    </location>
</feature>
<reference evidence="7" key="3">
    <citation type="submission" date="2025-09" db="UniProtKB">
        <authorList>
            <consortium name="Ensembl"/>
        </authorList>
    </citation>
    <scope>IDENTIFICATION</scope>
</reference>
<dbReference type="InterPro" id="IPR035976">
    <property type="entry name" value="Sushi/SCR/CCP_sf"/>
</dbReference>
<dbReference type="InterPro" id="IPR000436">
    <property type="entry name" value="Sushi_SCR_CCP_dom"/>
</dbReference>
<dbReference type="SUPFAM" id="SSF57535">
    <property type="entry name" value="Complement control module/SCR domain"/>
    <property type="match status" value="4"/>
</dbReference>
<dbReference type="InterPro" id="IPR051503">
    <property type="entry name" value="ComplSys_Reg/VirEntry_Med"/>
</dbReference>
<sequence>TVGLGFAVKSWIAGVSQSLGRDCPRPTLENGYFTPDESTYKHDDKIYYACNQGQKPISEGWWANVVCNDGKWSPYPLCIENDCIAPNVPHAKLINPVQEGWYGNGNSAGFVCERGYEIITDSSTSCQNGRWTSLPTCTRKPFSCGSPPQVENAIIQQKYEDIYEEYSTVAYACGDLYQLEGQSVVQCKNAQWQVAPKCGECGDPPTIVYGDTTKTERLSITYECSRFYKLQGPSQVMCLSGRQWSKLPTCVCECAHFLLFLCVCSNILYYESSMDICFSANFCKLEGKIDHLKTLQSALFFEEETTEYFDCEDVRYNEYKWVAGNWKHYGAIGRCIKGNVYFKGCKSSTGFIIKHK</sequence>
<feature type="disulfide bond" evidence="5">
    <location>
        <begin position="83"/>
        <end position="126"/>
    </location>
</feature>
<dbReference type="SMART" id="SM00032">
    <property type="entry name" value="CCP"/>
    <property type="match status" value="4"/>
</dbReference>
<feature type="disulfide bond" evidence="5">
    <location>
        <begin position="144"/>
        <end position="187"/>
    </location>
</feature>
<dbReference type="CDD" id="cd00033">
    <property type="entry name" value="CCP"/>
    <property type="match status" value="4"/>
</dbReference>
<evidence type="ECO:0000256" key="5">
    <source>
        <dbReference type="PROSITE-ProRule" id="PRU00302"/>
    </source>
</evidence>
<evidence type="ECO:0000256" key="4">
    <source>
        <dbReference type="ARBA" id="ARBA00023157"/>
    </source>
</evidence>
<feature type="domain" description="Sushi" evidence="6">
    <location>
        <begin position="142"/>
        <end position="200"/>
    </location>
</feature>
<comment type="caution">
    <text evidence="5">Lacks conserved residue(s) required for the propagation of feature annotation.</text>
</comment>
<dbReference type="Pfam" id="PF00084">
    <property type="entry name" value="Sushi"/>
    <property type="match status" value="4"/>
</dbReference>
<dbReference type="Gene3D" id="2.10.70.10">
    <property type="entry name" value="Complement Module, domain 1"/>
    <property type="match status" value="4"/>
</dbReference>
<accession>A0AAY4ACK5</accession>
<reference evidence="7" key="2">
    <citation type="submission" date="2025-08" db="UniProtKB">
        <authorList>
            <consortium name="Ensembl"/>
        </authorList>
    </citation>
    <scope>IDENTIFICATION</scope>
</reference>
<keyword evidence="3" id="KW-0732">Signal</keyword>
<evidence type="ECO:0000256" key="1">
    <source>
        <dbReference type="ARBA" id="ARBA00004328"/>
    </source>
</evidence>
<evidence type="ECO:0000256" key="3">
    <source>
        <dbReference type="ARBA" id="ARBA00022729"/>
    </source>
</evidence>
<dbReference type="PANTHER" id="PTHR45785">
    <property type="entry name" value="COMPLEMENT FACTOR H-RELATED"/>
    <property type="match status" value="1"/>
</dbReference>
<proteinExistence type="predicted"/>
<keyword evidence="2 5" id="KW-0768">Sushi</keyword>
<evidence type="ECO:0000259" key="6">
    <source>
        <dbReference type="PROSITE" id="PS50923"/>
    </source>
</evidence>
<dbReference type="Proteomes" id="UP000694580">
    <property type="component" value="Chromosome 4"/>
</dbReference>
<dbReference type="Ensembl" id="ENSDCDT00010005126.1">
    <property type="protein sequence ID" value="ENSDCDP00010004961.1"/>
    <property type="gene ID" value="ENSDCDG00010002180.1"/>
</dbReference>
<name>A0AAY4ACK5_9TELE</name>
<evidence type="ECO:0000313" key="7">
    <source>
        <dbReference type="Ensembl" id="ENSDCDP00010004961.1"/>
    </source>
</evidence>
<comment type="subcellular location">
    <subcellularLocation>
        <location evidence="1">Virion</location>
    </subcellularLocation>
</comment>
<reference evidence="7 8" key="1">
    <citation type="submission" date="2020-06" db="EMBL/GenBank/DDBJ databases">
        <authorList>
            <consortium name="Wellcome Sanger Institute Data Sharing"/>
        </authorList>
    </citation>
    <scope>NUCLEOTIDE SEQUENCE [LARGE SCALE GENOMIC DNA]</scope>
</reference>
<dbReference type="PANTHER" id="PTHR45785:SF2">
    <property type="entry name" value="COMPLEMENT FACTOR H-RELATED"/>
    <property type="match status" value="1"/>
</dbReference>
<dbReference type="GeneTree" id="ENSGT00940000154386"/>
<feature type="domain" description="Sushi" evidence="6">
    <location>
        <begin position="81"/>
        <end position="139"/>
    </location>
</feature>
<keyword evidence="8" id="KW-1185">Reference proteome</keyword>
<evidence type="ECO:0000256" key="2">
    <source>
        <dbReference type="ARBA" id="ARBA00022659"/>
    </source>
</evidence>
<organism evidence="7 8">
    <name type="scientific">Denticeps clupeoides</name>
    <name type="common">denticle herring</name>
    <dbReference type="NCBI Taxonomy" id="299321"/>
    <lineage>
        <taxon>Eukaryota</taxon>
        <taxon>Metazoa</taxon>
        <taxon>Chordata</taxon>
        <taxon>Craniata</taxon>
        <taxon>Vertebrata</taxon>
        <taxon>Euteleostomi</taxon>
        <taxon>Actinopterygii</taxon>
        <taxon>Neopterygii</taxon>
        <taxon>Teleostei</taxon>
        <taxon>Clupei</taxon>
        <taxon>Clupeiformes</taxon>
        <taxon>Denticipitoidei</taxon>
        <taxon>Denticipitidae</taxon>
        <taxon>Denticeps</taxon>
    </lineage>
</organism>
<keyword evidence="4 5" id="KW-1015">Disulfide bond</keyword>
<dbReference type="PROSITE" id="PS50923">
    <property type="entry name" value="SUSHI"/>
    <property type="match status" value="3"/>
</dbReference>
<protein>
    <recommendedName>
        <fullName evidence="6">Sushi domain-containing protein</fullName>
    </recommendedName>
</protein>
<dbReference type="AlphaFoldDB" id="A0AAY4ACK5"/>